<evidence type="ECO:0000313" key="1">
    <source>
        <dbReference type="EMBL" id="SUG16614.1"/>
    </source>
</evidence>
<dbReference type="Proteomes" id="UP000254741">
    <property type="component" value="Unassembled WGS sequence"/>
</dbReference>
<name>A0A379TFE7_SALER</name>
<evidence type="ECO:0000313" key="2">
    <source>
        <dbReference type="EMBL" id="SUG49254.1"/>
    </source>
</evidence>
<protein>
    <submittedName>
        <fullName evidence="2">Uncharacterized protein</fullName>
    </submittedName>
</protein>
<organism evidence="2 4">
    <name type="scientific">Salmonella enterica subsp. arizonae</name>
    <dbReference type="NCBI Taxonomy" id="59203"/>
    <lineage>
        <taxon>Bacteria</taxon>
        <taxon>Pseudomonadati</taxon>
        <taxon>Pseudomonadota</taxon>
        <taxon>Gammaproteobacteria</taxon>
        <taxon>Enterobacterales</taxon>
        <taxon>Enterobacteriaceae</taxon>
        <taxon>Salmonella</taxon>
    </lineage>
</organism>
<evidence type="ECO:0000313" key="4">
    <source>
        <dbReference type="Proteomes" id="UP000254741"/>
    </source>
</evidence>
<gene>
    <name evidence="1" type="ORF">NCTC7295_04331</name>
    <name evidence="2" type="ORF">NCTC8297_04583</name>
</gene>
<dbReference type="AlphaFoldDB" id="A0A379TFE7"/>
<sequence>MSDKKGAPEITGYSGRSMKLRLWNNTMVSCLPVKSGSGLADLPMGWPGLFSFPVCPGVCCHPGRKGNRC</sequence>
<dbReference type="EMBL" id="UGWZ01000001">
    <property type="protein sequence ID" value="SUG16614.1"/>
    <property type="molecule type" value="Genomic_DNA"/>
</dbReference>
<evidence type="ECO:0000313" key="3">
    <source>
        <dbReference type="Proteomes" id="UP000254124"/>
    </source>
</evidence>
<accession>A0A379TFE7</accession>
<proteinExistence type="predicted"/>
<dbReference type="EMBL" id="UGXG01000002">
    <property type="protein sequence ID" value="SUG49254.1"/>
    <property type="molecule type" value="Genomic_DNA"/>
</dbReference>
<dbReference type="Proteomes" id="UP000254124">
    <property type="component" value="Unassembled WGS sequence"/>
</dbReference>
<reference evidence="3 4" key="1">
    <citation type="submission" date="2018-06" db="EMBL/GenBank/DDBJ databases">
        <authorList>
            <consortium name="Pathogen Informatics"/>
            <person name="Doyle S."/>
        </authorList>
    </citation>
    <scope>NUCLEOTIDE SEQUENCE [LARGE SCALE GENOMIC DNA]</scope>
    <source>
        <strain evidence="1 3">NCTC7295</strain>
        <strain evidence="2 4">NCTC8297</strain>
    </source>
</reference>